<gene>
    <name evidence="1" type="ORF">LSH36_8g02028</name>
</gene>
<protein>
    <submittedName>
        <fullName evidence="1">Uncharacterized protein</fullName>
    </submittedName>
</protein>
<proteinExistence type="predicted"/>
<sequence>MHTRYYKDIDFIMKSVIDAKDVIFGLKDLKVSTGLCLCTLQVIVRVRCLAAKGGTEYRRLTFKSAKSCSCSVCRNL</sequence>
<organism evidence="1 2">
    <name type="scientific">Paralvinella palmiformis</name>
    <dbReference type="NCBI Taxonomy" id="53620"/>
    <lineage>
        <taxon>Eukaryota</taxon>
        <taxon>Metazoa</taxon>
        <taxon>Spiralia</taxon>
        <taxon>Lophotrochozoa</taxon>
        <taxon>Annelida</taxon>
        <taxon>Polychaeta</taxon>
        <taxon>Sedentaria</taxon>
        <taxon>Canalipalpata</taxon>
        <taxon>Terebellida</taxon>
        <taxon>Terebelliformia</taxon>
        <taxon>Alvinellidae</taxon>
        <taxon>Paralvinella</taxon>
    </lineage>
</organism>
<name>A0AAD9NIJ6_9ANNE</name>
<evidence type="ECO:0000313" key="2">
    <source>
        <dbReference type="Proteomes" id="UP001208570"/>
    </source>
</evidence>
<reference evidence="1" key="1">
    <citation type="journal article" date="2023" name="Mol. Biol. Evol.">
        <title>Third-Generation Sequencing Reveals the Adaptive Role of the Epigenome in Three Deep-Sea Polychaetes.</title>
        <authorList>
            <person name="Perez M."/>
            <person name="Aroh O."/>
            <person name="Sun Y."/>
            <person name="Lan Y."/>
            <person name="Juniper S.K."/>
            <person name="Young C.R."/>
            <person name="Angers B."/>
            <person name="Qian P.Y."/>
        </authorList>
    </citation>
    <scope>NUCLEOTIDE SEQUENCE</scope>
    <source>
        <strain evidence="1">P08H-3</strain>
    </source>
</reference>
<dbReference type="AlphaFoldDB" id="A0AAD9NIJ6"/>
<evidence type="ECO:0000313" key="1">
    <source>
        <dbReference type="EMBL" id="KAK2169616.1"/>
    </source>
</evidence>
<dbReference type="Proteomes" id="UP001208570">
    <property type="component" value="Unassembled WGS sequence"/>
</dbReference>
<comment type="caution">
    <text evidence="1">The sequence shown here is derived from an EMBL/GenBank/DDBJ whole genome shotgun (WGS) entry which is preliminary data.</text>
</comment>
<keyword evidence="2" id="KW-1185">Reference proteome</keyword>
<dbReference type="EMBL" id="JAODUP010000008">
    <property type="protein sequence ID" value="KAK2169616.1"/>
    <property type="molecule type" value="Genomic_DNA"/>
</dbReference>
<accession>A0AAD9NIJ6</accession>